<evidence type="ECO:0000256" key="9">
    <source>
        <dbReference type="ARBA" id="ARBA00022857"/>
    </source>
</evidence>
<dbReference type="PANTHER" id="PTHR43775:SF37">
    <property type="entry name" value="SI:DKEY-61P9.11"/>
    <property type="match status" value="1"/>
</dbReference>
<feature type="region of interest" description="C-terminal hotdog fold" evidence="12">
    <location>
        <begin position="1633"/>
        <end position="1770"/>
    </location>
</feature>
<dbReference type="InterPro" id="IPR006162">
    <property type="entry name" value="Ppantetheine_attach_site"/>
</dbReference>
<feature type="active site" description="Proton donor; for dehydratase activity" evidence="12">
    <location>
        <position position="4237"/>
    </location>
</feature>
<feature type="domain" description="Carrier" evidence="13">
    <location>
        <begin position="2188"/>
        <end position="2264"/>
    </location>
</feature>
<evidence type="ECO:0000256" key="2">
    <source>
        <dbReference type="ARBA" id="ARBA00004496"/>
    </source>
</evidence>
<evidence type="ECO:0000256" key="1">
    <source>
        <dbReference type="ARBA" id="ARBA00001957"/>
    </source>
</evidence>
<dbReference type="InterPro" id="IPR018201">
    <property type="entry name" value="Ketoacyl_synth_AS"/>
</dbReference>
<dbReference type="FunFam" id="3.40.47.10:FF:000019">
    <property type="entry name" value="Polyketide synthase type I"/>
    <property type="match status" value="3"/>
</dbReference>
<dbReference type="SUPFAM" id="SSF53901">
    <property type="entry name" value="Thiolase-like"/>
    <property type="match status" value="3"/>
</dbReference>
<evidence type="ECO:0000256" key="10">
    <source>
        <dbReference type="ARBA" id="ARBA00023268"/>
    </source>
</evidence>
<dbReference type="InterPro" id="IPR014031">
    <property type="entry name" value="Ketoacyl_synth_C"/>
</dbReference>
<dbReference type="Pfam" id="PF00550">
    <property type="entry name" value="PP-binding"/>
    <property type="match status" value="3"/>
</dbReference>
<dbReference type="Gene3D" id="3.40.50.720">
    <property type="entry name" value="NAD(P)-binding Rossmann-like Domain"/>
    <property type="match status" value="3"/>
</dbReference>
<dbReference type="InterPro" id="IPR020806">
    <property type="entry name" value="PKS_PP-bd"/>
</dbReference>
<evidence type="ECO:0000256" key="11">
    <source>
        <dbReference type="ARBA" id="ARBA00054155"/>
    </source>
</evidence>
<dbReference type="GO" id="GO:0031177">
    <property type="term" value="F:phosphopantetheine binding"/>
    <property type="evidence" value="ECO:0007669"/>
    <property type="project" value="InterPro"/>
</dbReference>
<accession>A0A2D2DP94</accession>
<evidence type="ECO:0000256" key="3">
    <source>
        <dbReference type="ARBA" id="ARBA00004792"/>
    </source>
</evidence>
<sequence>MIDFIEYVVSELKNRRLSKENAVNLIRQFSGNAVISGGAATLHPLLHRNISDMYQQCYRSSFTGAEFFLSDHQVLADGGAALRVLPGVAYLEMARAALVDAMSDAGQVVLSDVVWVKPLVVSARTDVCLALSSGAEAIEFEIFSEEADGEEVLHCRGMAKFDSDRTNERLDVNALTARMTAGQLDADVVYPAYRAMGMQFGPAHQAVSKVYRGDREVVARLNLPASVAGTLGAYELHPSLVDGALQAAIGLLGDLRVLPSHPSLPFALESVRVLSACKQETVAWIRHAQGTGANDKVTKLDIDLCDAAGNVCVQLRGFSSRTLSVRPDARRQQVGLVLANPVWTASPRGDARAGTSQRHVLFCDLAAAAIPDAHVHHVTAPHGDMAQRYTDLALGCFDVVRDIIANRIPAGVFIQLVVPDAAEANLLIGLSGLLKSAALEHPDVKGQLLLVDALAAQEIHAEPAHDAVVRYRNTVREVMGWEELHDVAGTPAIGFKEGGVYLITGGLGGLGSLFAQEIVRQTVGAKVILTGRSEWSQDVQGKLNALSGEGRVEYRTLDLGQAAQVRQLVADIVATHGQLNGIIHSAGMIADSLIVKKTRDEFAHVLAPKVTGAVNLDAASQDVDLDFMALFSSGASVMGNVGQADYAVANGFLDQFADHRNRLAAAGQRKGKTIAVNWPLWAEGGMRMPQHDQDAMREHTGMHPMQTQTGMRAFLRCLEGQQQTVVIEGDVEKIRNVLFEQAPLALEQAAPVVAQPAGNLHEQTRDYLRKQFAELFKLPYSKVDPRAALEKYGIDSILSMDLTRQLEKTFGSLSKTLFFEHQTIDELTEYFVRTQASTLAALFSVAEPERVAAPPAMPVANATPRKRAGRGIAPATPGARHDEPIAIVGLSGRYPESADLEAFWRNLRDGKDCIVEVPKERWDWRDYYSKDRTAEGCHYSKWGGFISGVDEFDPLFFNIPPVDAEMIDPQERLFLQHTWMAIEDAGYTRATLKTAQKEDQTGQVGVYVGVMYGEYQLFGAEASLQGARVGVPVSYASVANRVSYILNLHGPSMTLDTMCSSSLTAIHLACQDLKQGRTHLAIAGGVNVSIHPNKYLILSAGQFISSDGHCQSFGEGGDGYIPGEGVGAVVLKRLSDAERDGNHIYGVIKGSALNHGGKTNGYSVPNPKAQASVIGLALKEYGIDARHVSYIEAHGTGTKLGDPIEIAALSQVFGEYTKDRQFCAIGSAKSNIGHCESAAGIAGLTKVLLQMKHRMIVPSLHSSVLNPYIDFEASPFVVNQTLRAWDQPEVDGKRVPRIAGISSFGAGGSNAHLIIEEYAAVKAVAAQQGRVVIVLSARTQTQLKRKASDLLDFIERQDNVPDLDAMAYTLQVGREVMDMRLAVVVDSVAQLAEKLAAFGRDEDGIDQFYLGQADKEKDSMSVLSQDDDMMETIAKWIARRKLPKLAELWVNSLEIDWRQLHTGHKPVLISLPAYPFAKDRYWISRLAATRRSGGAAPLHPLVHANTSDFFEQSYSARFSGDEFFLADHRIGATRQKILPGVAYLEMVRAAVAMAVPAGAQARQLQINNVAWMQPIVVDGNREVTVALAPRGDSVIDFEVHTGDGVTHCQGQVVLSDASDAERIDLNAVRAGMNLGELSADAAYGAFKAMGIHYGPSFRCITALARGDGQVLAELTLQGDADAFVLHPGMFDSALQAAIGLVTDIDKLPRQPEVPFALDAIVVHAPFAARMFAWVRRAGEKIDIDLCEQDGTLCARLTGLASRTMQEIEVGTLIAVPRWEAVGAADGVVDYGRHVVLLCDLDHLDPARMPGIEARHLAADATQDAAARYSEVAVACFEQVQAMLKTASHEKMLFQLVIGCEAGDSLLAGLSGLIDTARLENPNLIGQVILTERHVGETVLVAQLRESMLRSGESLLRHAGSLQTALRWTEQDAGAADVVFKDDGVYLITGGMGGLGLLFAREIIEKAANAVVVLTGRAADHALPMPAGRVVYRQLDLNQLDQVRSLVAGIVSEFGALNGIIHSAGMTRDSFIINKTAADFAQVLAPKVAGTVNLDAATRHLNLDFMVLFSSLASAMGNAGQADYAAANGFMDQFAAQRKKTMSINWPLWQDGGMQLDADSLTMLAKASGMLPLTSASGMQAFYRSLALGTSRALVIEGHLSRLRRALEHRHAPAAVEVPTAIPSGETGGLLENAQRYLVNEFAGLLKMPSHEVDPKAPLEQYGMDSVLAMKLTNQLERTFGSLSKTLFFEYQTIARLAGYLVKAFPNVLTAKTGGQADAHVPAAIHIPAPARSKMRFAEAAPKITEVAIVGVGGRYPLAKDLREYWQNLKAGRDCITEIPEDRWDHAPFYTTERNQPGKAYSKWGGFIDGVDQFDALFFNISPKEAELIDPQERLFIETVWETIEDAGYSKDAIARNRVGVYVGVMWGQYELYGAAAGAAGSPSSSFASIANRVSYFFNFQGPSLALDTMCSSSLTAIHLATEEVRKGGIDVAIAGGVNVSIHPSKYLSLSQGNFASTDGRCRSFGDGGDGYVPGEGVGAVLLKPLDKAIADGDQIYAIVKSSAINHGGKTNGYTVPNPVAQSELIREALNKANIDPATISYIETHGTGTSLGDPIEVTGLVQAFDGTGRPVGKQACPIGSVKSNIGHLESAAGIAAVTKVLLQMKHDQLVPSLHAERLNPHIDFPNTPFYVQTALQEWKRPDNRPRRVGVSSFGAGGSNAHLILEDFVDTRAAAQRQDRPHAFVMSARNRDGLLAYADTMIAFLGDADDLALADMAFTSQLGRTAMQERLAIVVSSKTELKEKLLQWRQHGTADDVWEGSTKRERASAHEHIAAQWVSGVDVDWAQLYRAERPQRVSLPTYPFARERFWIAAGTAPVQPLRKQLLHYRTEWRAAQPVVAGDTAGPLLVVGADAALFAQLERLHPGATQDTSILPAAIVHFADAAGSLENGIFAMHALCQAILKQKPASAIRIVSVRTGDASAAQHRGIAGYLKSLAMENPAFSWKTISIDDDVARIVCEELRDAHWRAGEVRYRGAHREVRELVRSPAIAAGKASTVIKQNGVYIISGGMGGLGELFSQYLLKQYGAKLVLTGRSALDAAQRMSDNVIYVQADIADRKQADAVVREAKTRFGRINGVIHSAGIHRDAFVLNKTRAEMEAVFAAKVSGTINLDLATRNEDLDLFVTFSSVAGALGNVGQADYAFANAFMDGYAEQRQGPGKSLSINWPLWQDGGMQLSPGDVALMEERSGLSPLPSNAGIGFFESALQAGEAQAIALYGDAARIDAYLARGKTPSVRVLAANMDAQPLREATEHYLKTLLGEQIKLSVERIDAQERFESFGVDSMMISRINADLERDLGELPKTLFYEYATIEELAGYLVQQAQPALLQRFDVAPVAPVIIQAAPLPAAPVASPLAEDAGAIAIIGVNGQFPQSATLAAFWENLSAGRDLIEPVPSSRWDVDAFFNADPATAQDGKIYCTSGGFLDDFDKFDAAFFSVSPDDARMIDPQERMFIQSVWGAVEDAGYTRDSLKKRHPKAKSADVGVFVGVTTNSYHLLTADEWSRGNMVNPAALPWSIANRVSYFFDFQGPSMPVDTACSSALVAIHLACESLKRKDCQVAVAGGVNLYLHPAKYQSLCRKRMLAVDGKCRSFGDGDDGFIPGEGVGAFVLKPLARAVADNDYIYGVVAASAYEHSGRSNGYAAPNPNSQAALIEQVMNKAGITPDQIGYVEGHGTGTKLGDSLEVLSMTQAFRKRTQNKGFCPLGSVKANVGHAESAAGIAGVAKILLQFKHRQIAPTIHSDVVNPNIDFANSPFYLQHALAPWTTKDGQARRALINSFGAGGVNACLILEEYQRPAGDPACAGKDGYLVVLSARDEARLKERAAQLRDYLTTERDIDLAALSYTLQVGREAMDERLAMVVANAGELLNGLSGYIAGNAPSTISLMTLEPHRKKKGPNQEERGRTKALFDNGDMAALMAMWTEGRIIEWEDFYRAERPVRLPLPSYPFAKERYWVSDTSGVATSGVAKPAAAAAPAAQLHPLVSSNASTLREVSFASSLSGDEFYGRDHQVHGERFFPGAGFLELACVTGTIAGEDSVVRIEDIVWVQPLKLGKDAQQVKTFLKAIGSSTEFVIVSFDDDNERVVHAEGRMSHGPASRHVDGEAPAYSIPQLKQRAGKTVHGADCYSQLASAGFHYGPCFQTIQELHIGSDFVLSRLQLADELRASFDQYILHPSIIDGALQTVVGMAAGETPDTPYLPFALDDVEMLRPLPETCYAYVEHAGTAHAANQDIKQFNIFLLSESGDVLVKLNNFSLRALPKMHAAQSAGTSSLVLPE</sequence>
<comment type="cofactor">
    <cofactor evidence="1">
        <name>pantetheine 4'-phosphate</name>
        <dbReference type="ChEBI" id="CHEBI:47942"/>
    </cofactor>
</comment>
<dbReference type="Pfam" id="PF21089">
    <property type="entry name" value="PKS_DH_N"/>
    <property type="match status" value="3"/>
</dbReference>
<dbReference type="InterPro" id="IPR049900">
    <property type="entry name" value="PKS_mFAS_DH"/>
</dbReference>
<dbReference type="PANTHER" id="PTHR43775">
    <property type="entry name" value="FATTY ACID SYNTHASE"/>
    <property type="match status" value="1"/>
</dbReference>
<protein>
    <recommendedName>
        <fullName evidence="18">3-hydroxyacyl-CoA dehydrogenase</fullName>
    </recommendedName>
</protein>
<keyword evidence="7" id="KW-0808">Transferase</keyword>
<dbReference type="InterPro" id="IPR014030">
    <property type="entry name" value="Ketoacyl_synth_N"/>
</dbReference>
<comment type="function">
    <text evidence="11">Involved in production of the polyketide antibiotic thailandamide.</text>
</comment>
<feature type="domain" description="Ketosynthase family 3 (KS3)" evidence="14">
    <location>
        <begin position="3418"/>
        <end position="3851"/>
    </location>
</feature>
<dbReference type="Gene3D" id="3.10.129.110">
    <property type="entry name" value="Polyketide synthase dehydratase"/>
    <property type="match status" value="3"/>
</dbReference>
<feature type="region of interest" description="N-terminal hotdog fold" evidence="12">
    <location>
        <begin position="1499"/>
        <end position="1619"/>
    </location>
</feature>
<feature type="domain" description="PKS/mFAS DH" evidence="15">
    <location>
        <begin position="43"/>
        <end position="329"/>
    </location>
</feature>
<dbReference type="PROSITE" id="PS00606">
    <property type="entry name" value="KS3_1"/>
    <property type="match status" value="1"/>
</dbReference>
<evidence type="ECO:0000259" key="15">
    <source>
        <dbReference type="PROSITE" id="PS52019"/>
    </source>
</evidence>
<dbReference type="InterPro" id="IPR057326">
    <property type="entry name" value="KR_dom"/>
</dbReference>
<dbReference type="GO" id="GO:0004312">
    <property type="term" value="F:fatty acid synthase activity"/>
    <property type="evidence" value="ECO:0007669"/>
    <property type="project" value="TreeGrafter"/>
</dbReference>
<dbReference type="SMART" id="SM01294">
    <property type="entry name" value="PKS_PP_betabranch"/>
    <property type="match status" value="1"/>
</dbReference>
<dbReference type="OrthoDB" id="8566036at2"/>
<dbReference type="InterPro" id="IPR016039">
    <property type="entry name" value="Thiolase-like"/>
</dbReference>
<gene>
    <name evidence="16" type="ORF">CR152_21515</name>
</gene>
<keyword evidence="8" id="KW-0677">Repeat</keyword>
<dbReference type="InterPro" id="IPR036291">
    <property type="entry name" value="NAD(P)-bd_dom_sf"/>
</dbReference>
<comment type="pathway">
    <text evidence="3">Antibiotic biosynthesis.</text>
</comment>
<dbReference type="SUPFAM" id="SSF47336">
    <property type="entry name" value="ACP-like"/>
    <property type="match status" value="3"/>
</dbReference>
<dbReference type="PROSITE" id="PS00012">
    <property type="entry name" value="PHOSPHOPANTETHEINE"/>
    <property type="match status" value="2"/>
</dbReference>
<feature type="region of interest" description="C-terminal hotdog fold" evidence="12">
    <location>
        <begin position="4176"/>
        <end position="4323"/>
    </location>
</feature>
<keyword evidence="10" id="KW-0511">Multifunctional enzyme</keyword>
<feature type="active site" description="Proton acceptor; for dehydratase activity" evidence="12">
    <location>
        <position position="72"/>
    </location>
</feature>
<feature type="domain" description="Ketosynthase family 3 (KS3)" evidence="14">
    <location>
        <begin position="882"/>
        <end position="1317"/>
    </location>
</feature>
<dbReference type="KEGG" id="mass:CR152_21515"/>
<dbReference type="Gene3D" id="1.10.1200.10">
    <property type="entry name" value="ACP-like"/>
    <property type="match status" value="3"/>
</dbReference>
<dbReference type="CDD" id="cd00833">
    <property type="entry name" value="PKS"/>
    <property type="match status" value="3"/>
</dbReference>
<dbReference type="InterPro" id="IPR013968">
    <property type="entry name" value="PKS_KR"/>
</dbReference>
<evidence type="ECO:0000256" key="4">
    <source>
        <dbReference type="ARBA" id="ARBA00022450"/>
    </source>
</evidence>
<feature type="active site" description="Proton donor; for dehydratase activity" evidence="12">
    <location>
        <position position="242"/>
    </location>
</feature>
<dbReference type="FunFam" id="1.10.1200.10:FF:000019">
    <property type="entry name" value="Phenolpthiocerol synthesis type-I polyketide synthase PPSA"/>
    <property type="match status" value="1"/>
</dbReference>
<dbReference type="PROSITE" id="PS50075">
    <property type="entry name" value="CARRIER"/>
    <property type="match status" value="3"/>
</dbReference>
<dbReference type="Pfam" id="PF00109">
    <property type="entry name" value="ketoacyl-synt"/>
    <property type="match status" value="3"/>
</dbReference>
<keyword evidence="4" id="KW-0596">Phosphopantetheine</keyword>
<dbReference type="InterPro" id="IPR042104">
    <property type="entry name" value="PKS_dehydratase_sf"/>
</dbReference>
<feature type="domain" description="Ketosynthase family 3 (KS3)" evidence="14">
    <location>
        <begin position="2303"/>
        <end position="2726"/>
    </location>
</feature>
<dbReference type="SMART" id="SM00823">
    <property type="entry name" value="PKS_PP"/>
    <property type="match status" value="3"/>
</dbReference>
<keyword evidence="6" id="KW-0597">Phosphoprotein</keyword>
<dbReference type="Gene3D" id="3.40.47.10">
    <property type="match status" value="3"/>
</dbReference>
<dbReference type="PROSITE" id="PS52019">
    <property type="entry name" value="PKS_MFAS_DH"/>
    <property type="match status" value="3"/>
</dbReference>
<evidence type="ECO:0000256" key="6">
    <source>
        <dbReference type="ARBA" id="ARBA00022553"/>
    </source>
</evidence>
<dbReference type="SMART" id="SM00825">
    <property type="entry name" value="PKS_KS"/>
    <property type="match status" value="3"/>
</dbReference>
<dbReference type="InterPro" id="IPR050091">
    <property type="entry name" value="PKS_NRPS_Biosynth_Enz"/>
</dbReference>
<dbReference type="Gene3D" id="1.10.1240.100">
    <property type="match status" value="3"/>
</dbReference>
<dbReference type="GO" id="GO:0004315">
    <property type="term" value="F:3-oxoacyl-[acyl-carrier-protein] synthase activity"/>
    <property type="evidence" value="ECO:0007669"/>
    <property type="project" value="InterPro"/>
</dbReference>
<evidence type="ECO:0000256" key="8">
    <source>
        <dbReference type="ARBA" id="ARBA00022737"/>
    </source>
</evidence>
<name>A0A2D2DP94_9BURK</name>
<dbReference type="Pfam" id="PF21394">
    <property type="entry name" value="Beta-ketacyl_N"/>
    <property type="match status" value="1"/>
</dbReference>
<feature type="domain" description="Carrier" evidence="13">
    <location>
        <begin position="759"/>
        <end position="835"/>
    </location>
</feature>
<reference evidence="16" key="1">
    <citation type="submission" date="2017-10" db="EMBL/GenBank/DDBJ databases">
        <title>Massilia psychrophilum sp. nov., a novel purple-pigmented bacterium isolated from Tianshan glacier, Xinjiang Municipality, China.</title>
        <authorList>
            <person name="Wang H."/>
        </authorList>
    </citation>
    <scope>NUCLEOTIDE SEQUENCE [LARGE SCALE GENOMIC DNA]</scope>
    <source>
        <strain evidence="16">B2</strain>
    </source>
</reference>
<dbReference type="SUPFAM" id="SSF51735">
    <property type="entry name" value="NAD(P)-binding Rossmann-fold domains"/>
    <property type="match status" value="4"/>
</dbReference>
<evidence type="ECO:0000256" key="7">
    <source>
        <dbReference type="ARBA" id="ARBA00022679"/>
    </source>
</evidence>
<dbReference type="Proteomes" id="UP000229897">
    <property type="component" value="Chromosome"/>
</dbReference>
<dbReference type="InterPro" id="IPR049490">
    <property type="entry name" value="C883_1060-like_KR_N"/>
</dbReference>
<dbReference type="InterPro" id="IPR049552">
    <property type="entry name" value="PKS_DH_N"/>
</dbReference>
<dbReference type="SMART" id="SM00826">
    <property type="entry name" value="PKS_DH"/>
    <property type="match status" value="3"/>
</dbReference>
<dbReference type="InterPro" id="IPR049551">
    <property type="entry name" value="PKS_DH_C"/>
</dbReference>
<feature type="active site" description="Proton acceptor; for dehydratase activity" evidence="12">
    <location>
        <position position="4068"/>
    </location>
</feature>
<dbReference type="InterPro" id="IPR054514">
    <property type="entry name" value="RhiE-like_linker"/>
</dbReference>
<dbReference type="Pfam" id="PF02801">
    <property type="entry name" value="Ketoacyl-synt_C"/>
    <property type="match status" value="3"/>
</dbReference>
<evidence type="ECO:0000313" key="16">
    <source>
        <dbReference type="EMBL" id="ATQ76808.1"/>
    </source>
</evidence>
<comment type="subcellular location">
    <subcellularLocation>
        <location evidence="2">Cytoplasm</location>
    </subcellularLocation>
</comment>
<feature type="region of interest" description="N-terminal hotdog fold" evidence="12">
    <location>
        <begin position="43"/>
        <end position="166"/>
    </location>
</feature>
<dbReference type="Pfam" id="PF08659">
    <property type="entry name" value="KR"/>
    <property type="match status" value="3"/>
</dbReference>
<dbReference type="Pfam" id="PF14765">
    <property type="entry name" value="PS-DH"/>
    <property type="match status" value="3"/>
</dbReference>
<evidence type="ECO:0000259" key="13">
    <source>
        <dbReference type="PROSITE" id="PS50075"/>
    </source>
</evidence>
<keyword evidence="17" id="KW-1185">Reference proteome</keyword>
<evidence type="ECO:0008006" key="18">
    <source>
        <dbReference type="Google" id="ProtNLM"/>
    </source>
</evidence>
<dbReference type="InterPro" id="IPR020841">
    <property type="entry name" value="PKS_Beta-ketoAc_synthase_dom"/>
</dbReference>
<dbReference type="InterPro" id="IPR036736">
    <property type="entry name" value="ACP-like_sf"/>
</dbReference>
<evidence type="ECO:0000256" key="5">
    <source>
        <dbReference type="ARBA" id="ARBA00022490"/>
    </source>
</evidence>
<dbReference type="InterPro" id="IPR009081">
    <property type="entry name" value="PP-bd_ACP"/>
</dbReference>
<feature type="domain" description="Carrier" evidence="13">
    <location>
        <begin position="3309"/>
        <end position="3382"/>
    </location>
</feature>
<dbReference type="GO" id="GO:0006633">
    <property type="term" value="P:fatty acid biosynthetic process"/>
    <property type="evidence" value="ECO:0007669"/>
    <property type="project" value="InterPro"/>
</dbReference>
<feature type="domain" description="PKS/mFAS DH" evidence="15">
    <location>
        <begin position="1499"/>
        <end position="1770"/>
    </location>
</feature>
<dbReference type="GO" id="GO:0005737">
    <property type="term" value="C:cytoplasm"/>
    <property type="evidence" value="ECO:0007669"/>
    <property type="project" value="UniProtKB-SubCell"/>
</dbReference>
<evidence type="ECO:0000259" key="14">
    <source>
        <dbReference type="PROSITE" id="PS52004"/>
    </source>
</evidence>
<feature type="region of interest" description="C-terminal hotdog fold" evidence="12">
    <location>
        <begin position="180"/>
        <end position="329"/>
    </location>
</feature>
<dbReference type="Pfam" id="PF22336">
    <property type="entry name" value="RhiE-like_linker"/>
    <property type="match status" value="3"/>
</dbReference>
<keyword evidence="5" id="KW-0963">Cytoplasm</keyword>
<feature type="active site" description="Proton donor; for dehydratase activity" evidence="12">
    <location>
        <position position="1691"/>
    </location>
</feature>
<proteinExistence type="predicted"/>
<evidence type="ECO:0000256" key="12">
    <source>
        <dbReference type="PROSITE-ProRule" id="PRU01363"/>
    </source>
</evidence>
<keyword evidence="9" id="KW-0521">NADP</keyword>
<dbReference type="EMBL" id="CP024608">
    <property type="protein sequence ID" value="ATQ76808.1"/>
    <property type="molecule type" value="Genomic_DNA"/>
</dbReference>
<organism evidence="16 17">
    <name type="scientific">Massilia violaceinigra</name>
    <dbReference type="NCBI Taxonomy" id="2045208"/>
    <lineage>
        <taxon>Bacteria</taxon>
        <taxon>Pseudomonadati</taxon>
        <taxon>Pseudomonadota</taxon>
        <taxon>Betaproteobacteria</taxon>
        <taxon>Burkholderiales</taxon>
        <taxon>Oxalobacteraceae</taxon>
        <taxon>Telluria group</taxon>
        <taxon>Massilia</taxon>
    </lineage>
</organism>
<feature type="domain" description="PKS/mFAS DH" evidence="15">
    <location>
        <begin position="4039"/>
        <end position="4323"/>
    </location>
</feature>
<dbReference type="SMART" id="SM00822">
    <property type="entry name" value="PKS_KR"/>
    <property type="match status" value="3"/>
</dbReference>
<feature type="active site" description="Proton acceptor; for dehydratase activity" evidence="12">
    <location>
        <position position="1528"/>
    </location>
</feature>
<dbReference type="CDD" id="cd08953">
    <property type="entry name" value="KR_2_SDR_x"/>
    <property type="match status" value="3"/>
</dbReference>
<dbReference type="PROSITE" id="PS52004">
    <property type="entry name" value="KS3_2"/>
    <property type="match status" value="3"/>
</dbReference>
<feature type="region of interest" description="N-terminal hotdog fold" evidence="12">
    <location>
        <begin position="4039"/>
        <end position="4157"/>
    </location>
</feature>
<dbReference type="RefSeq" id="WP_099878360.1">
    <property type="nucleotide sequence ID" value="NZ_CP024608.1"/>
</dbReference>
<evidence type="ECO:0000313" key="17">
    <source>
        <dbReference type="Proteomes" id="UP000229897"/>
    </source>
</evidence>
<dbReference type="InterPro" id="IPR020807">
    <property type="entry name" value="PKS_DH"/>
</dbReference>